<evidence type="ECO:0000313" key="1">
    <source>
        <dbReference type="EMBL" id="KAI9447319.1"/>
    </source>
</evidence>
<dbReference type="Proteomes" id="UP001207468">
    <property type="component" value="Unassembled WGS sequence"/>
</dbReference>
<accession>A0ACC0TTG4</accession>
<gene>
    <name evidence="1" type="ORF">F5148DRAFT_719892</name>
</gene>
<keyword evidence="2" id="KW-1185">Reference proteome</keyword>
<proteinExistence type="predicted"/>
<sequence length="334" mass="36894">MRLPYYRAVQPLPPPLAPVLPIMSSASHRSPHPFPTLLSVEDTQLPQIRSERIRDRIFTHSSLAVRPRYDFQAPESDPSADNEELAHIGDQVFGLALTDLIQRLYPQLQVGPATKMRDCVLRKSVLAEICVSYGLHKRLNLLERHAKTLRDSQEVRVNTLKAYVGGLYQDQGFEVVSKWLASLFRFRVEAAYQKVRRDYDILSPVSAASPEPGTPGICYPSPSSTSSSDGNRPAPPDNHTEAPSRGPPSQANESEQRSWQANNSLVTLSAEINRGQFDRKRRRGPSSPTDGRRGDTADSLSSAPGIPSQRLSTGSDPTERARKRPKSGQADAGP</sequence>
<evidence type="ECO:0000313" key="2">
    <source>
        <dbReference type="Proteomes" id="UP001207468"/>
    </source>
</evidence>
<comment type="caution">
    <text evidence="1">The sequence shown here is derived from an EMBL/GenBank/DDBJ whole genome shotgun (WGS) entry which is preliminary data.</text>
</comment>
<reference evidence="1" key="1">
    <citation type="submission" date="2021-03" db="EMBL/GenBank/DDBJ databases">
        <title>Evolutionary priming and transition to the ectomycorrhizal habit in an iconic lineage of mushroom-forming fungi: is preadaptation a requirement?</title>
        <authorList>
            <consortium name="DOE Joint Genome Institute"/>
            <person name="Looney B.P."/>
            <person name="Miyauchi S."/>
            <person name="Morin E."/>
            <person name="Drula E."/>
            <person name="Courty P.E."/>
            <person name="Chicoki N."/>
            <person name="Fauchery L."/>
            <person name="Kohler A."/>
            <person name="Kuo A."/>
            <person name="LaButti K."/>
            <person name="Pangilinan J."/>
            <person name="Lipzen A."/>
            <person name="Riley R."/>
            <person name="Andreopoulos W."/>
            <person name="He G."/>
            <person name="Johnson J."/>
            <person name="Barry K.W."/>
            <person name="Grigoriev I.V."/>
            <person name="Nagy L."/>
            <person name="Hibbett D."/>
            <person name="Henrissat B."/>
            <person name="Matheny P.B."/>
            <person name="Labbe J."/>
            <person name="Martin A.F."/>
        </authorList>
    </citation>
    <scope>NUCLEOTIDE SEQUENCE</scope>
    <source>
        <strain evidence="1">BPL698</strain>
    </source>
</reference>
<protein>
    <submittedName>
        <fullName evidence="1">Ribonuclease III domain-containing protein</fullName>
    </submittedName>
</protein>
<organism evidence="1 2">
    <name type="scientific">Russula earlei</name>
    <dbReference type="NCBI Taxonomy" id="71964"/>
    <lineage>
        <taxon>Eukaryota</taxon>
        <taxon>Fungi</taxon>
        <taxon>Dikarya</taxon>
        <taxon>Basidiomycota</taxon>
        <taxon>Agaricomycotina</taxon>
        <taxon>Agaricomycetes</taxon>
        <taxon>Russulales</taxon>
        <taxon>Russulaceae</taxon>
        <taxon>Russula</taxon>
    </lineage>
</organism>
<name>A0ACC0TTG4_9AGAM</name>
<dbReference type="EMBL" id="JAGFNK010000588">
    <property type="protein sequence ID" value="KAI9447319.1"/>
    <property type="molecule type" value="Genomic_DNA"/>
</dbReference>